<protein>
    <submittedName>
        <fullName evidence="6">Sulfatase-like hydrolase/transferase</fullName>
    </submittedName>
</protein>
<evidence type="ECO:0000256" key="4">
    <source>
        <dbReference type="ARBA" id="ARBA00022837"/>
    </source>
</evidence>
<dbReference type="InterPro" id="IPR000917">
    <property type="entry name" value="Sulfatase_N"/>
</dbReference>
<comment type="caution">
    <text evidence="6">The sequence shown here is derived from an EMBL/GenBank/DDBJ whole genome shotgun (WGS) entry which is preliminary data.</text>
</comment>
<evidence type="ECO:0000256" key="2">
    <source>
        <dbReference type="ARBA" id="ARBA00022723"/>
    </source>
</evidence>
<dbReference type="InterPro" id="IPR019546">
    <property type="entry name" value="TAT_signal_bac_arc"/>
</dbReference>
<dbReference type="PROSITE" id="PS00149">
    <property type="entry name" value="SULFATASE_2"/>
    <property type="match status" value="1"/>
</dbReference>
<dbReference type="InterPro" id="IPR006311">
    <property type="entry name" value="TAT_signal"/>
</dbReference>
<dbReference type="InterPro" id="IPR017850">
    <property type="entry name" value="Alkaline_phosphatase_core_sf"/>
</dbReference>
<evidence type="ECO:0000313" key="7">
    <source>
        <dbReference type="Proteomes" id="UP000450676"/>
    </source>
</evidence>
<dbReference type="PANTHER" id="PTHR42693:SF53">
    <property type="entry name" value="ENDO-4-O-SULFATASE"/>
    <property type="match status" value="1"/>
</dbReference>
<name>A0A7X4HHP9_9BURK</name>
<evidence type="ECO:0000256" key="1">
    <source>
        <dbReference type="ARBA" id="ARBA00008779"/>
    </source>
</evidence>
<dbReference type="Proteomes" id="UP000450676">
    <property type="component" value="Unassembled WGS sequence"/>
</dbReference>
<accession>A0A7X4HHP9</accession>
<gene>
    <name evidence="6" type="ORF">GTP77_28245</name>
</gene>
<dbReference type="AlphaFoldDB" id="A0A7X4HHP9"/>
<dbReference type="InterPro" id="IPR024607">
    <property type="entry name" value="Sulfatase_CS"/>
</dbReference>
<keyword evidence="6" id="KW-0808">Transferase</keyword>
<dbReference type="Pfam" id="PF00884">
    <property type="entry name" value="Sulfatase"/>
    <property type="match status" value="1"/>
</dbReference>
<keyword evidence="2" id="KW-0479">Metal-binding</keyword>
<comment type="similarity">
    <text evidence="1">Belongs to the sulfatase family.</text>
</comment>
<dbReference type="GO" id="GO:0016740">
    <property type="term" value="F:transferase activity"/>
    <property type="evidence" value="ECO:0007669"/>
    <property type="project" value="UniProtKB-KW"/>
</dbReference>
<dbReference type="InterPro" id="IPR050738">
    <property type="entry name" value="Sulfatase"/>
</dbReference>
<dbReference type="CDD" id="cd16034">
    <property type="entry name" value="sulfatase_like"/>
    <property type="match status" value="1"/>
</dbReference>
<dbReference type="SUPFAM" id="SSF53649">
    <property type="entry name" value="Alkaline phosphatase-like"/>
    <property type="match status" value="1"/>
</dbReference>
<dbReference type="GO" id="GO:0004065">
    <property type="term" value="F:arylsulfatase activity"/>
    <property type="evidence" value="ECO:0007669"/>
    <property type="project" value="TreeGrafter"/>
</dbReference>
<evidence type="ECO:0000256" key="3">
    <source>
        <dbReference type="ARBA" id="ARBA00022801"/>
    </source>
</evidence>
<keyword evidence="4" id="KW-0106">Calcium</keyword>
<dbReference type="PROSITE" id="PS51318">
    <property type="entry name" value="TAT"/>
    <property type="match status" value="1"/>
</dbReference>
<dbReference type="PROSITE" id="PS00523">
    <property type="entry name" value="SULFATASE_1"/>
    <property type="match status" value="1"/>
</dbReference>
<proteinExistence type="inferred from homology"/>
<reference evidence="6 7" key="1">
    <citation type="submission" date="2019-12" db="EMBL/GenBank/DDBJ databases">
        <title>Novel species isolated from a subtropical stream in China.</title>
        <authorList>
            <person name="Lu H."/>
        </authorList>
    </citation>
    <scope>NUCLEOTIDE SEQUENCE [LARGE SCALE GENOMIC DNA]</scope>
    <source>
        <strain evidence="6 7">FT127W</strain>
    </source>
</reference>
<dbReference type="NCBIfam" id="TIGR01409">
    <property type="entry name" value="TAT_signal_seq"/>
    <property type="match status" value="1"/>
</dbReference>
<feature type="domain" description="Sulfatase N-terminal" evidence="5">
    <location>
        <begin position="38"/>
        <end position="383"/>
    </location>
</feature>
<dbReference type="Gene3D" id="3.40.720.10">
    <property type="entry name" value="Alkaline Phosphatase, subunit A"/>
    <property type="match status" value="1"/>
</dbReference>
<sequence>MTEKRRDFIKQLAAASGAMLAAPSQAAAPRKPGKSRPPNLLLVFPDEMRAQAQQFMQADPVLTPNIDRFAREARVMREAVSNYPLCTPARGMLMTGQYAIRNGMTGNCHDYGALVGIDLSRHALCWSDILKAQGYATGYIGKWHLDAPHAPFVESYNNPPHGMKWNEWTPPERRHGFDYWYSYGTYDRHLTPMYWSNESTRDTPLHIRQWGPEHEADKAIGYLKNEGGKLRDPAKPFALVVSMNPPHSPYDQVPQRYLDLYAGQSAKELNRSPAVNWDKAYAAGAGPRHAQAYFAMVSGVDEQFGRIMKTLDDCGLRENTLVVFFSDHGCCLGAHGEVSKNNYYEESMRIPMMFRLPGVVQAGMDDMLMSLPDLYPTMLGLLGLEGKIPATVEGSDLSRRMRTGKGEGPASQLYMYMPYGANAFGKRGVRTAQYTLSIERRDKKPLQYVLFDRQADPHQLNNIAPANMALVQDLVERELQPWLERTGDPWRPAPFDTSGRAS</sequence>
<keyword evidence="7" id="KW-1185">Reference proteome</keyword>
<evidence type="ECO:0000259" key="5">
    <source>
        <dbReference type="Pfam" id="PF00884"/>
    </source>
</evidence>
<dbReference type="RefSeq" id="WP_161075477.1">
    <property type="nucleotide sequence ID" value="NZ_WWCU01000059.1"/>
</dbReference>
<dbReference type="Gene3D" id="3.30.1120.10">
    <property type="match status" value="1"/>
</dbReference>
<keyword evidence="3 6" id="KW-0378">Hydrolase</keyword>
<dbReference type="PANTHER" id="PTHR42693">
    <property type="entry name" value="ARYLSULFATASE FAMILY MEMBER"/>
    <property type="match status" value="1"/>
</dbReference>
<organism evidence="6 7">
    <name type="scientific">Pseudoduganella aquatica</name>
    <dbReference type="NCBI Taxonomy" id="2660641"/>
    <lineage>
        <taxon>Bacteria</taxon>
        <taxon>Pseudomonadati</taxon>
        <taxon>Pseudomonadota</taxon>
        <taxon>Betaproteobacteria</taxon>
        <taxon>Burkholderiales</taxon>
        <taxon>Oxalobacteraceae</taxon>
        <taxon>Telluria group</taxon>
        <taxon>Pseudoduganella</taxon>
    </lineage>
</organism>
<dbReference type="GO" id="GO:0046872">
    <property type="term" value="F:metal ion binding"/>
    <property type="evidence" value="ECO:0007669"/>
    <property type="project" value="UniProtKB-KW"/>
</dbReference>
<dbReference type="EMBL" id="WWCU01000059">
    <property type="protein sequence ID" value="MYN11209.1"/>
    <property type="molecule type" value="Genomic_DNA"/>
</dbReference>
<evidence type="ECO:0000313" key="6">
    <source>
        <dbReference type="EMBL" id="MYN11209.1"/>
    </source>
</evidence>